<dbReference type="CDD" id="cd12148">
    <property type="entry name" value="fungal_TF_MHR"/>
    <property type="match status" value="1"/>
</dbReference>
<feature type="compositionally biased region" description="Polar residues" evidence="4">
    <location>
        <begin position="82"/>
        <end position="94"/>
    </location>
</feature>
<dbReference type="InterPro" id="IPR001138">
    <property type="entry name" value="Zn2Cys6_DnaBD"/>
</dbReference>
<sequence length="673" mass="75018">MSSVLKRKQRVVSSCIPCYNRKQRCNRLYPCNHCTQRRRVEECTYVSHPQPSSPVQERVQVGVGAQEPQSGDQNLETRRWQNSDSSNQDAEGQTSVTDAFGYSEHSSSNILSILRQHGADEMDTRRNTTLCAKTVEAARQELSRMPARPILDHLIQHFIRDVNWIHQLVHSASFLAGYNRWWTVNPVNQLADIEFAVLILRIGAYSSQFLPSPAYTADEIRGRSLSDIRHHCTEGAEALEKICVQIDGTSSLVRVQHTSFAALCQQCAGDMRSFLPTLGRAISMVQLLSNHTEPYNTSEDSNFFMAELKRRVSCSLYVVDKGLSLSLDRPSFFSNELCATDLPRLEVAVEMQGRKVPGPYMGQLLQAKLAQFWGRGRPKMNGSEEYDPAVLEQKYETFVTGFLGTLPASFALKPSTELDGLVPNLVRQRLLLHIAVYNYICNIFKPLLQLETAYKRSLPRYKRAIVRTQKQRLTRTALGMLETVKALYMLLGSTHTRLHSITFYTFEATVLLSCVCSASDDDLGAEVEEGGLDGFNCSDFSFCHPVDPLSAEEVDISQARCSEAISEAHKRLEILSDCNAMAEVGARAIRKHLGRVLERAISEDAMLPTPASSSSSSSQLHFPSRVETQSLAASASSTSAETVLDDVFQVPFVSADWETNSDAWTSIVGSYGV</sequence>
<keyword evidence="3" id="KW-0539">Nucleus</keyword>
<dbReference type="PROSITE" id="PS50048">
    <property type="entry name" value="ZN2_CY6_FUNGAL_2"/>
    <property type="match status" value="1"/>
</dbReference>
<dbReference type="GO" id="GO:0008270">
    <property type="term" value="F:zinc ion binding"/>
    <property type="evidence" value="ECO:0007669"/>
    <property type="project" value="InterPro"/>
</dbReference>
<dbReference type="InterPro" id="IPR036864">
    <property type="entry name" value="Zn2-C6_fun-type_DNA-bd_sf"/>
</dbReference>
<evidence type="ECO:0000256" key="2">
    <source>
        <dbReference type="ARBA" id="ARBA00022723"/>
    </source>
</evidence>
<dbReference type="GO" id="GO:0006351">
    <property type="term" value="P:DNA-templated transcription"/>
    <property type="evidence" value="ECO:0007669"/>
    <property type="project" value="InterPro"/>
</dbReference>
<dbReference type="HOGENOM" id="CLU_022665_0_0_1"/>
<keyword evidence="7" id="KW-1185">Reference proteome</keyword>
<dbReference type="OrthoDB" id="5344325at2759"/>
<dbReference type="GO" id="GO:0003677">
    <property type="term" value="F:DNA binding"/>
    <property type="evidence" value="ECO:0007669"/>
    <property type="project" value="InterPro"/>
</dbReference>
<accession>A0A084BAH3</accession>
<keyword evidence="2" id="KW-0479">Metal-binding</keyword>
<evidence type="ECO:0000256" key="4">
    <source>
        <dbReference type="SAM" id="MobiDB-lite"/>
    </source>
</evidence>
<dbReference type="GO" id="GO:0000981">
    <property type="term" value="F:DNA-binding transcription factor activity, RNA polymerase II-specific"/>
    <property type="evidence" value="ECO:0007669"/>
    <property type="project" value="InterPro"/>
</dbReference>
<dbReference type="InterPro" id="IPR050613">
    <property type="entry name" value="Sec_Metabolite_Reg"/>
</dbReference>
<reference evidence="6 7" key="1">
    <citation type="journal article" date="2014" name="BMC Genomics">
        <title>Comparative genome sequencing reveals chemotype-specific gene clusters in the toxigenic black mold Stachybotrys.</title>
        <authorList>
            <person name="Semeiks J."/>
            <person name="Borek D."/>
            <person name="Otwinowski Z."/>
            <person name="Grishin N.V."/>
        </authorList>
    </citation>
    <scope>NUCLEOTIDE SEQUENCE [LARGE SCALE GENOMIC DNA]</scope>
    <source>
        <strain evidence="7">CBS 109288 / IBT 7711</strain>
    </source>
</reference>
<evidence type="ECO:0000313" key="6">
    <source>
        <dbReference type="EMBL" id="KEY74552.1"/>
    </source>
</evidence>
<dbReference type="Pfam" id="PF04082">
    <property type="entry name" value="Fungal_trans"/>
    <property type="match status" value="1"/>
</dbReference>
<feature type="region of interest" description="Disordered" evidence="4">
    <location>
        <begin position="47"/>
        <end position="94"/>
    </location>
</feature>
<dbReference type="SMART" id="SM00066">
    <property type="entry name" value="GAL4"/>
    <property type="match status" value="1"/>
</dbReference>
<dbReference type="GO" id="GO:0005634">
    <property type="term" value="C:nucleus"/>
    <property type="evidence" value="ECO:0007669"/>
    <property type="project" value="UniProtKB-SubCell"/>
</dbReference>
<protein>
    <recommendedName>
        <fullName evidence="5">Zn(2)-C6 fungal-type domain-containing protein</fullName>
    </recommendedName>
</protein>
<dbReference type="PANTHER" id="PTHR31001">
    <property type="entry name" value="UNCHARACTERIZED TRANSCRIPTIONAL REGULATORY PROTEIN"/>
    <property type="match status" value="1"/>
</dbReference>
<evidence type="ECO:0000259" key="5">
    <source>
        <dbReference type="PROSITE" id="PS50048"/>
    </source>
</evidence>
<evidence type="ECO:0000313" key="7">
    <source>
        <dbReference type="Proteomes" id="UP000028045"/>
    </source>
</evidence>
<dbReference type="PANTHER" id="PTHR31001:SF87">
    <property type="entry name" value="COL-21"/>
    <property type="match status" value="1"/>
</dbReference>
<feature type="domain" description="Zn(2)-C6 fungal-type" evidence="5">
    <location>
        <begin position="14"/>
        <end position="45"/>
    </location>
</feature>
<comment type="subcellular location">
    <subcellularLocation>
        <location evidence="1">Nucleus</location>
    </subcellularLocation>
</comment>
<proteinExistence type="predicted"/>
<dbReference type="SUPFAM" id="SSF57701">
    <property type="entry name" value="Zn2/Cys6 DNA-binding domain"/>
    <property type="match status" value="1"/>
</dbReference>
<organism evidence="6 7">
    <name type="scientific">Stachybotrys chartarum (strain CBS 109288 / IBT 7711)</name>
    <name type="common">Toxic black mold</name>
    <name type="synonym">Stilbospora chartarum</name>
    <dbReference type="NCBI Taxonomy" id="1280523"/>
    <lineage>
        <taxon>Eukaryota</taxon>
        <taxon>Fungi</taxon>
        <taxon>Dikarya</taxon>
        <taxon>Ascomycota</taxon>
        <taxon>Pezizomycotina</taxon>
        <taxon>Sordariomycetes</taxon>
        <taxon>Hypocreomycetidae</taxon>
        <taxon>Hypocreales</taxon>
        <taxon>Stachybotryaceae</taxon>
        <taxon>Stachybotrys</taxon>
    </lineage>
</organism>
<dbReference type="Gene3D" id="4.10.240.10">
    <property type="entry name" value="Zn(2)-C6 fungal-type DNA-binding domain"/>
    <property type="match status" value="1"/>
</dbReference>
<dbReference type="InterPro" id="IPR007219">
    <property type="entry name" value="XnlR_reg_dom"/>
</dbReference>
<name>A0A084BAH3_STACB</name>
<evidence type="ECO:0000256" key="1">
    <source>
        <dbReference type="ARBA" id="ARBA00004123"/>
    </source>
</evidence>
<dbReference type="AlphaFoldDB" id="A0A084BAH3"/>
<dbReference type="EMBL" id="KL647507">
    <property type="protein sequence ID" value="KEY74552.1"/>
    <property type="molecule type" value="Genomic_DNA"/>
</dbReference>
<dbReference type="Proteomes" id="UP000028045">
    <property type="component" value="Unassembled WGS sequence"/>
</dbReference>
<evidence type="ECO:0000256" key="3">
    <source>
        <dbReference type="ARBA" id="ARBA00023242"/>
    </source>
</evidence>
<gene>
    <name evidence="6" type="ORF">S7711_07155</name>
</gene>